<dbReference type="AlphaFoldDB" id="A0A1M3KUZ3"/>
<dbReference type="InterPro" id="IPR035234">
    <property type="entry name" value="IgGFc-bd_N"/>
</dbReference>
<evidence type="ECO:0000256" key="1">
    <source>
        <dbReference type="SAM" id="SignalP"/>
    </source>
</evidence>
<feature type="chain" id="PRO_5013381740" description="IgGFc-binding protein N-terminal domain-containing protein" evidence="1">
    <location>
        <begin position="25"/>
        <end position="1007"/>
    </location>
</feature>
<reference evidence="3 4" key="1">
    <citation type="submission" date="2016-09" db="EMBL/GenBank/DDBJ databases">
        <title>Genome-resolved meta-omics ties microbial dynamics to process performance in biotechnology for thiocyanate degradation.</title>
        <authorList>
            <person name="Kantor R.S."/>
            <person name="Huddy R.J."/>
            <person name="Iyer R."/>
            <person name="Thomas B.C."/>
            <person name="Brown C.T."/>
            <person name="Anantharaman K."/>
            <person name="Tringe S."/>
            <person name="Hettich R.L."/>
            <person name="Harrison S.T."/>
            <person name="Banfield J.F."/>
        </authorList>
    </citation>
    <scope>NUCLEOTIDE SEQUENCE [LARGE SCALE GENOMIC DNA]</scope>
    <source>
        <strain evidence="3">59-99</strain>
    </source>
</reference>
<evidence type="ECO:0000313" key="3">
    <source>
        <dbReference type="EMBL" id="OJX56197.1"/>
    </source>
</evidence>
<dbReference type="Proteomes" id="UP000184233">
    <property type="component" value="Unassembled WGS sequence"/>
</dbReference>
<proteinExistence type="predicted"/>
<name>A0A1M3KUZ3_9BACT</name>
<gene>
    <name evidence="3" type="ORF">BGO89_12705</name>
</gene>
<keyword evidence="1" id="KW-0732">Signal</keyword>
<feature type="domain" description="IgGFc-binding protein N-terminal" evidence="2">
    <location>
        <begin position="153"/>
        <end position="487"/>
    </location>
</feature>
<feature type="signal peptide" evidence="1">
    <location>
        <begin position="1"/>
        <end position="24"/>
    </location>
</feature>
<dbReference type="PANTHER" id="PTHR46534:SF1">
    <property type="entry name" value="IGGFC-BINDING PROTEIN N-TERMINAL DOMAIN-CONTAINING PROTEIN"/>
    <property type="match status" value="1"/>
</dbReference>
<dbReference type="Pfam" id="PF17517">
    <property type="entry name" value="IgGFc_binding"/>
    <property type="match status" value="1"/>
</dbReference>
<comment type="caution">
    <text evidence="3">The sequence shown here is derived from an EMBL/GenBank/DDBJ whole genome shotgun (WGS) entry which is preliminary data.</text>
</comment>
<dbReference type="STRING" id="1895771.BGO89_12705"/>
<dbReference type="PANTHER" id="PTHR46534">
    <property type="entry name" value="IGGFC_BINDING DOMAIN-CONTAINING PROTEIN"/>
    <property type="match status" value="1"/>
</dbReference>
<evidence type="ECO:0000313" key="4">
    <source>
        <dbReference type="Proteomes" id="UP000184233"/>
    </source>
</evidence>
<protein>
    <recommendedName>
        <fullName evidence="2">IgGFc-binding protein N-terminal domain-containing protein</fullName>
    </recommendedName>
</protein>
<dbReference type="EMBL" id="MKVH01000025">
    <property type="protein sequence ID" value="OJX56197.1"/>
    <property type="molecule type" value="Genomic_DNA"/>
</dbReference>
<sequence length="1007" mass="108880">MSIRCFVVMMVAGMIGATALVAQSYPDSKGRDFWFTFLPNYHNTASNLPIEPLRQLEHQLYIYIGAERPTSGTITWYDEAGRANVETFNIVDPSKLHETHRFYSGYELRGFNTGGDIDIPSSQCEIPANQSVHIEADNDVTVYAMNQAELTSDAFLVLPTDALGDDYVVMAYTTDPKMTALGSMSGNTTPSQFAVVAVEDNTEVEIVPSSATINNATRQPMTTVLSKGQSFLVQQNPRIEAFGDLTGSVVRANKPVAVFGGHQRTTLPIALTNSLGSRDCLVEQINPIRTWGKSAFLTPFAPSADELPDGNDLYRVLAAFDSTAVVVNGAQVALLGAGQFHEGALVEALDVTTSRPALVAQYKKSSSPGGQQSGSRIGDPLMMLVPPAEQFMRSYRFMNAQAYRFDGNPANPTVIDSVYKEQYLNVVIPIGPANTAPLNINLQLDGRPVNAQWKRIGSSEFGYATLRMLDGVHTISADTTFGIYVYGYGVANSYGYIGGMAFRPLDTYPPKISDEPTCSGSDVVVTDSVLGDSRIRTIAVVPGSDTNVRYTMPSIGTPQSIVRMAIGLDNPYADGAITIEAMDDVEQRTRRTIAIPGFTVGVDGRGSEPTPLAKTWVLPVGRGRCDSIVLHNYGAWPQKISTLRFTSGTAIDISDLPLDIAPGGRTVIRYCRRVDEEGEGMDTLLIGDTCLARPVAAIDIRARMDRSKPTVATTTDPCSTSVTMTVTERSEADFGLENVTVMTDVLRNCTADVRTTAADEISYVITVIDPFEDAIYGVDAVDSAGNREVFIDTIPGFTLSFLGERGRTTTFPYPVSPVGGRHCRDVAIRNYGTRSITLDEARLDLNIRFSVPQHQFPITVPPGEERFLTVCYEPVVAADSLNDADTMRFRFGCSEKNVSVQGGGSVVVFEGVSGCNVPLNTDVWKASRMAVSPQPATDAVVLVLRDSVDGAVVRIVDVTGGEIARYTYRGPMTKALSVSVGDVPDGTYVCLVDHNQGTTSAVIVIRR</sequence>
<accession>A0A1M3KUZ3</accession>
<evidence type="ECO:0000259" key="2">
    <source>
        <dbReference type="Pfam" id="PF17517"/>
    </source>
</evidence>
<organism evidence="3 4">
    <name type="scientific">Candidatus Kapaibacterium thiocyanatum</name>
    <dbReference type="NCBI Taxonomy" id="1895771"/>
    <lineage>
        <taxon>Bacteria</taxon>
        <taxon>Pseudomonadati</taxon>
        <taxon>Candidatus Kapaibacteriota</taxon>
        <taxon>Candidatus Kapaibacteriia</taxon>
        <taxon>Candidatus Kapaibacteriales</taxon>
        <taxon>Candidatus Kapaibacteriaceae</taxon>
        <taxon>Candidatus Kapaibacterium</taxon>
    </lineage>
</organism>